<dbReference type="Pfam" id="PF00069">
    <property type="entry name" value="Pkinase"/>
    <property type="match status" value="1"/>
</dbReference>
<dbReference type="EC" id="2.7.11.1" evidence="2"/>
<dbReference type="SMART" id="SM00220">
    <property type="entry name" value="S_TKc"/>
    <property type="match status" value="1"/>
</dbReference>
<accession>A0A915KU61</accession>
<keyword evidence="13" id="KW-0812">Transmembrane</keyword>
<keyword evidence="15" id="KW-1185">Reference proteome</keyword>
<comment type="catalytic activity">
    <reaction evidence="9">
        <text>L-seryl-[protein] + ATP = O-phospho-L-seryl-[protein] + ADP + H(+)</text>
        <dbReference type="Rhea" id="RHEA:17989"/>
        <dbReference type="Rhea" id="RHEA-COMP:9863"/>
        <dbReference type="Rhea" id="RHEA-COMP:11604"/>
        <dbReference type="ChEBI" id="CHEBI:15378"/>
        <dbReference type="ChEBI" id="CHEBI:29999"/>
        <dbReference type="ChEBI" id="CHEBI:30616"/>
        <dbReference type="ChEBI" id="CHEBI:83421"/>
        <dbReference type="ChEBI" id="CHEBI:456216"/>
        <dbReference type="EC" id="2.7.11.1"/>
    </reaction>
</comment>
<evidence type="ECO:0000256" key="13">
    <source>
        <dbReference type="SAM" id="Phobius"/>
    </source>
</evidence>
<evidence type="ECO:0000256" key="2">
    <source>
        <dbReference type="ARBA" id="ARBA00012513"/>
    </source>
</evidence>
<dbReference type="GO" id="GO:0005737">
    <property type="term" value="C:cytoplasm"/>
    <property type="evidence" value="ECO:0007669"/>
    <property type="project" value="TreeGrafter"/>
</dbReference>
<dbReference type="InterPro" id="IPR017441">
    <property type="entry name" value="Protein_kinase_ATP_BS"/>
</dbReference>
<comment type="similarity">
    <text evidence="11">Belongs to the protein kinase superfamily.</text>
</comment>
<evidence type="ECO:0000256" key="4">
    <source>
        <dbReference type="ARBA" id="ARBA00022679"/>
    </source>
</evidence>
<evidence type="ECO:0000256" key="8">
    <source>
        <dbReference type="ARBA" id="ARBA00047899"/>
    </source>
</evidence>
<evidence type="ECO:0000256" key="6">
    <source>
        <dbReference type="ARBA" id="ARBA00022777"/>
    </source>
</evidence>
<dbReference type="FunFam" id="1.10.510.10:FF:000571">
    <property type="entry name" value="Maternal embryonic leucine zipper kinase"/>
    <property type="match status" value="1"/>
</dbReference>
<keyword evidence="5 10" id="KW-0547">Nucleotide-binding</keyword>
<feature type="region of interest" description="Disordered" evidence="12">
    <location>
        <begin position="261"/>
        <end position="293"/>
    </location>
</feature>
<dbReference type="GO" id="GO:0005524">
    <property type="term" value="F:ATP binding"/>
    <property type="evidence" value="ECO:0007669"/>
    <property type="project" value="UniProtKB-UniRule"/>
</dbReference>
<evidence type="ECO:0000256" key="3">
    <source>
        <dbReference type="ARBA" id="ARBA00022527"/>
    </source>
</evidence>
<keyword evidence="3 11" id="KW-0723">Serine/threonine-protein kinase</keyword>
<sequence>MEKKQTSKKSSNITRVGRYSLSRTIGKGNFAVVKLGKHDITKSKVAVKIIDKTSIDSENLRKVYREIQILKQLVHPHIIRLYQVMENDSKLFIITEYASGGEVFEYLRKNNRMSEREARKVFRQIVAAVAYCHTLNIAHRDIKAENLLFSETLDIKLVDFGFSNYAPEETLLQTWCGSPPYAAPELFLGEKYSGQKADVWSLGVVLYILVCGGFPFPSSSIERLRNAVLDGHSIQGKLFDDDYATYHLLYEKLRRKAKCDNNEGANSPSNFLTSGGGLNNGGGRRGSRGSITTGRVDIEPALVTPLISTIDLAKLGMSSSSEEEAQSSGSEGGGSTSSSPSASLQTYLAQRRHTALGVPAALGFPGAGGPSSSGTVSFLTQTPVPYPLNCNLGEMSNLANYAYLNLLRPPNMLTPRMINARSNSMACTATTPYDLLAETGALLQPCQDAFQASELLAAAALAQQQAAAALLAANAFSELAAN</sequence>
<evidence type="ECO:0000256" key="10">
    <source>
        <dbReference type="PROSITE-ProRule" id="PRU10141"/>
    </source>
</evidence>
<dbReference type="PROSITE" id="PS00108">
    <property type="entry name" value="PROTEIN_KINASE_ST"/>
    <property type="match status" value="1"/>
</dbReference>
<dbReference type="GO" id="GO:0000226">
    <property type="term" value="P:microtubule cytoskeleton organization"/>
    <property type="evidence" value="ECO:0007669"/>
    <property type="project" value="TreeGrafter"/>
</dbReference>
<dbReference type="Proteomes" id="UP000887565">
    <property type="component" value="Unplaced"/>
</dbReference>
<dbReference type="GO" id="GO:0035556">
    <property type="term" value="P:intracellular signal transduction"/>
    <property type="evidence" value="ECO:0007669"/>
    <property type="project" value="TreeGrafter"/>
</dbReference>
<feature type="binding site" evidence="10">
    <location>
        <position position="48"/>
    </location>
    <ligand>
        <name>ATP</name>
        <dbReference type="ChEBI" id="CHEBI:30616"/>
    </ligand>
</feature>
<organism evidence="15 16">
    <name type="scientific">Romanomermis culicivorax</name>
    <name type="common">Nematode worm</name>
    <dbReference type="NCBI Taxonomy" id="13658"/>
    <lineage>
        <taxon>Eukaryota</taxon>
        <taxon>Metazoa</taxon>
        <taxon>Ecdysozoa</taxon>
        <taxon>Nematoda</taxon>
        <taxon>Enoplea</taxon>
        <taxon>Dorylaimia</taxon>
        <taxon>Mermithida</taxon>
        <taxon>Mermithoidea</taxon>
        <taxon>Mermithidae</taxon>
        <taxon>Romanomermis</taxon>
    </lineage>
</organism>
<comment type="cofactor">
    <cofactor evidence="1">
        <name>Mg(2+)</name>
        <dbReference type="ChEBI" id="CHEBI:18420"/>
    </cofactor>
</comment>
<evidence type="ECO:0000256" key="9">
    <source>
        <dbReference type="ARBA" id="ARBA00048679"/>
    </source>
</evidence>
<evidence type="ECO:0000259" key="14">
    <source>
        <dbReference type="PROSITE" id="PS50011"/>
    </source>
</evidence>
<evidence type="ECO:0000256" key="12">
    <source>
        <dbReference type="SAM" id="MobiDB-lite"/>
    </source>
</evidence>
<proteinExistence type="inferred from homology"/>
<dbReference type="SUPFAM" id="SSF56112">
    <property type="entry name" value="Protein kinase-like (PK-like)"/>
    <property type="match status" value="1"/>
</dbReference>
<dbReference type="PROSITE" id="PS00107">
    <property type="entry name" value="PROTEIN_KINASE_ATP"/>
    <property type="match status" value="1"/>
</dbReference>
<evidence type="ECO:0000256" key="5">
    <source>
        <dbReference type="ARBA" id="ARBA00022741"/>
    </source>
</evidence>
<evidence type="ECO:0000256" key="11">
    <source>
        <dbReference type="RuleBase" id="RU000304"/>
    </source>
</evidence>
<dbReference type="InterPro" id="IPR008271">
    <property type="entry name" value="Ser/Thr_kinase_AS"/>
</dbReference>
<dbReference type="AlphaFoldDB" id="A0A915KU61"/>
<dbReference type="PANTHER" id="PTHR24346">
    <property type="entry name" value="MAP/MICROTUBULE AFFINITY-REGULATING KINASE"/>
    <property type="match status" value="1"/>
</dbReference>
<evidence type="ECO:0000256" key="7">
    <source>
        <dbReference type="ARBA" id="ARBA00022840"/>
    </source>
</evidence>
<evidence type="ECO:0000313" key="15">
    <source>
        <dbReference type="Proteomes" id="UP000887565"/>
    </source>
</evidence>
<feature type="transmembrane region" description="Helical" evidence="13">
    <location>
        <begin position="199"/>
        <end position="216"/>
    </location>
</feature>
<feature type="region of interest" description="Disordered" evidence="12">
    <location>
        <begin position="317"/>
        <end position="345"/>
    </location>
</feature>
<keyword evidence="13" id="KW-1133">Transmembrane helix</keyword>
<dbReference type="InterPro" id="IPR000719">
    <property type="entry name" value="Prot_kinase_dom"/>
</dbReference>
<feature type="domain" description="Protein kinase" evidence="14">
    <location>
        <begin position="19"/>
        <end position="272"/>
    </location>
</feature>
<dbReference type="PROSITE" id="PS50011">
    <property type="entry name" value="PROTEIN_KINASE_DOM"/>
    <property type="match status" value="1"/>
</dbReference>
<evidence type="ECO:0000256" key="1">
    <source>
        <dbReference type="ARBA" id="ARBA00001946"/>
    </source>
</evidence>
<feature type="compositionally biased region" description="Gly residues" evidence="12">
    <location>
        <begin position="274"/>
        <end position="284"/>
    </location>
</feature>
<evidence type="ECO:0000313" key="16">
    <source>
        <dbReference type="WBParaSite" id="nRc.2.0.1.t41672-RA"/>
    </source>
</evidence>
<dbReference type="FunFam" id="3.30.200.20:FF:000003">
    <property type="entry name" value="Non-specific serine/threonine protein kinase"/>
    <property type="match status" value="1"/>
</dbReference>
<keyword evidence="13" id="KW-0472">Membrane</keyword>
<protein>
    <recommendedName>
        <fullName evidence="2">non-specific serine/threonine protein kinase</fullName>
        <ecNumber evidence="2">2.7.11.1</ecNumber>
    </recommendedName>
</protein>
<keyword evidence="4" id="KW-0808">Transferase</keyword>
<dbReference type="InterPro" id="IPR011009">
    <property type="entry name" value="Kinase-like_dom_sf"/>
</dbReference>
<dbReference type="WBParaSite" id="nRc.2.0.1.t41672-RA">
    <property type="protein sequence ID" value="nRc.2.0.1.t41672-RA"/>
    <property type="gene ID" value="nRc.2.0.1.g41672"/>
</dbReference>
<dbReference type="PANTHER" id="PTHR24346:SF42">
    <property type="entry name" value="SERINE_THREONINE-PROTEIN KINASE SIK3"/>
    <property type="match status" value="1"/>
</dbReference>
<dbReference type="Gene3D" id="1.10.510.10">
    <property type="entry name" value="Transferase(Phosphotransferase) domain 1"/>
    <property type="match status" value="1"/>
</dbReference>
<dbReference type="GO" id="GO:0050321">
    <property type="term" value="F:tau-protein kinase activity"/>
    <property type="evidence" value="ECO:0007669"/>
    <property type="project" value="TreeGrafter"/>
</dbReference>
<reference evidence="16" key="1">
    <citation type="submission" date="2022-11" db="UniProtKB">
        <authorList>
            <consortium name="WormBaseParasite"/>
        </authorList>
    </citation>
    <scope>IDENTIFICATION</scope>
</reference>
<name>A0A915KU61_ROMCU</name>
<keyword evidence="7 10" id="KW-0067">ATP-binding</keyword>
<keyword evidence="6" id="KW-0418">Kinase</keyword>
<comment type="catalytic activity">
    <reaction evidence="8">
        <text>L-threonyl-[protein] + ATP = O-phospho-L-threonyl-[protein] + ADP + H(+)</text>
        <dbReference type="Rhea" id="RHEA:46608"/>
        <dbReference type="Rhea" id="RHEA-COMP:11060"/>
        <dbReference type="Rhea" id="RHEA-COMP:11605"/>
        <dbReference type="ChEBI" id="CHEBI:15378"/>
        <dbReference type="ChEBI" id="CHEBI:30013"/>
        <dbReference type="ChEBI" id="CHEBI:30616"/>
        <dbReference type="ChEBI" id="CHEBI:61977"/>
        <dbReference type="ChEBI" id="CHEBI:456216"/>
        <dbReference type="EC" id="2.7.11.1"/>
    </reaction>
</comment>